<keyword evidence="3" id="KW-1185">Reference proteome</keyword>
<feature type="transmembrane region" description="Helical" evidence="1">
    <location>
        <begin position="114"/>
        <end position="135"/>
    </location>
</feature>
<dbReference type="Gramene" id="QL02p002886:mrna">
    <property type="protein sequence ID" value="QL02p002886:mrna"/>
    <property type="gene ID" value="QL02p002886"/>
</dbReference>
<proteinExistence type="predicted"/>
<name>A0A7N2KRJ4_QUELO</name>
<protein>
    <submittedName>
        <fullName evidence="2">Uncharacterized protein</fullName>
    </submittedName>
</protein>
<keyword evidence="1" id="KW-1133">Transmembrane helix</keyword>
<dbReference type="AlphaFoldDB" id="A0A7N2KRJ4"/>
<organism evidence="2 3">
    <name type="scientific">Quercus lobata</name>
    <name type="common">Valley oak</name>
    <dbReference type="NCBI Taxonomy" id="97700"/>
    <lineage>
        <taxon>Eukaryota</taxon>
        <taxon>Viridiplantae</taxon>
        <taxon>Streptophyta</taxon>
        <taxon>Embryophyta</taxon>
        <taxon>Tracheophyta</taxon>
        <taxon>Spermatophyta</taxon>
        <taxon>Magnoliopsida</taxon>
        <taxon>eudicotyledons</taxon>
        <taxon>Gunneridae</taxon>
        <taxon>Pentapetalae</taxon>
        <taxon>rosids</taxon>
        <taxon>fabids</taxon>
        <taxon>Fagales</taxon>
        <taxon>Fagaceae</taxon>
        <taxon>Quercus</taxon>
    </lineage>
</organism>
<keyword evidence="1" id="KW-0812">Transmembrane</keyword>
<evidence type="ECO:0000256" key="1">
    <source>
        <dbReference type="SAM" id="Phobius"/>
    </source>
</evidence>
<accession>A0A7N2KRJ4</accession>
<reference evidence="3" key="1">
    <citation type="journal article" date="2016" name="G3 (Bethesda)">
        <title>First Draft Assembly and Annotation of the Genome of a California Endemic Oak Quercus lobata Nee (Fagaceae).</title>
        <authorList>
            <person name="Sork V.L."/>
            <person name="Fitz-Gibbon S.T."/>
            <person name="Puiu D."/>
            <person name="Crepeau M."/>
            <person name="Gugger P.F."/>
            <person name="Sherman R."/>
            <person name="Stevens K."/>
            <person name="Langley C.H."/>
            <person name="Pellegrini M."/>
            <person name="Salzberg S.L."/>
        </authorList>
    </citation>
    <scope>NUCLEOTIDE SEQUENCE [LARGE SCALE GENOMIC DNA]</scope>
    <source>
        <strain evidence="3">cv. SW786</strain>
    </source>
</reference>
<dbReference type="EnsemblPlants" id="QL02p002886:mrna">
    <property type="protein sequence ID" value="QL02p002886:mrna"/>
    <property type="gene ID" value="QL02p002886"/>
</dbReference>
<evidence type="ECO:0000313" key="3">
    <source>
        <dbReference type="Proteomes" id="UP000594261"/>
    </source>
</evidence>
<evidence type="ECO:0000313" key="2">
    <source>
        <dbReference type="EnsemblPlants" id="QL02p002886:mrna"/>
    </source>
</evidence>
<dbReference type="Proteomes" id="UP000594261">
    <property type="component" value="Chromosome 2"/>
</dbReference>
<sequence>MSFFVKHSSAAVGEETRRTGREPNQTYSIGPYWLASLANAKSFVKGFLEEIEMAKNGQRKSRAWWESFAYLEQTFCENVQEEKGQNIVVQWDFHKICKHRGATFLWPWFSVLTVYLRAIFVFLGVFFRCVHLLWLPTAAVKTLRYSQATVRSRINTARPLPSSNYRHRAKFHSKDLLNLIKSQDFIKFPS</sequence>
<keyword evidence="1" id="KW-0472">Membrane</keyword>
<reference evidence="2" key="2">
    <citation type="submission" date="2021-01" db="UniProtKB">
        <authorList>
            <consortium name="EnsemblPlants"/>
        </authorList>
    </citation>
    <scope>IDENTIFICATION</scope>
</reference>
<dbReference type="InParanoid" id="A0A7N2KRJ4"/>